<evidence type="ECO:0000256" key="5">
    <source>
        <dbReference type="SAM" id="MobiDB-lite"/>
    </source>
</evidence>
<evidence type="ECO:0000256" key="3">
    <source>
        <dbReference type="ARBA" id="ARBA00022741"/>
    </source>
</evidence>
<keyword evidence="4 7" id="KW-0067">ATP-binding</keyword>
<dbReference type="AlphaFoldDB" id="A0A1I4SH84"/>
<dbReference type="PROSITE" id="PS00211">
    <property type="entry name" value="ABC_TRANSPORTER_1"/>
    <property type="match status" value="1"/>
</dbReference>
<reference evidence="8" key="1">
    <citation type="submission" date="2016-10" db="EMBL/GenBank/DDBJ databases">
        <authorList>
            <person name="Varghese N."/>
            <person name="Submissions S."/>
        </authorList>
    </citation>
    <scope>NUCLEOTIDE SEQUENCE [LARGE SCALE GENOMIC DNA]</scope>
    <source>
        <strain evidence="8">CGMCC 1.7061</strain>
    </source>
</reference>
<organism evidence="7 8">
    <name type="scientific">Marinobacter zhejiangensis</name>
    <dbReference type="NCBI Taxonomy" id="488535"/>
    <lineage>
        <taxon>Bacteria</taxon>
        <taxon>Pseudomonadati</taxon>
        <taxon>Pseudomonadota</taxon>
        <taxon>Gammaproteobacteria</taxon>
        <taxon>Pseudomonadales</taxon>
        <taxon>Marinobacteraceae</taxon>
        <taxon>Marinobacter</taxon>
    </lineage>
</organism>
<feature type="domain" description="ABC transporter" evidence="6">
    <location>
        <begin position="1"/>
        <end position="216"/>
    </location>
</feature>
<feature type="region of interest" description="Disordered" evidence="5">
    <location>
        <begin position="199"/>
        <end position="232"/>
    </location>
</feature>
<proteinExistence type="inferred from homology"/>
<dbReference type="Pfam" id="PF00005">
    <property type="entry name" value="ABC_tran"/>
    <property type="match status" value="1"/>
</dbReference>
<evidence type="ECO:0000256" key="2">
    <source>
        <dbReference type="ARBA" id="ARBA00022448"/>
    </source>
</evidence>
<dbReference type="InterPro" id="IPR003593">
    <property type="entry name" value="AAA+_ATPase"/>
</dbReference>
<dbReference type="GO" id="GO:0016887">
    <property type="term" value="F:ATP hydrolysis activity"/>
    <property type="evidence" value="ECO:0007669"/>
    <property type="project" value="InterPro"/>
</dbReference>
<dbReference type="PANTHER" id="PTHR42788:SF13">
    <property type="entry name" value="ALIPHATIC SULFONATES IMPORT ATP-BINDING PROTEIN SSUB"/>
    <property type="match status" value="1"/>
</dbReference>
<gene>
    <name evidence="7" type="ORF">SAMN04487963_3212</name>
</gene>
<evidence type="ECO:0000256" key="1">
    <source>
        <dbReference type="ARBA" id="ARBA00005417"/>
    </source>
</evidence>
<evidence type="ECO:0000259" key="6">
    <source>
        <dbReference type="PROSITE" id="PS50893"/>
    </source>
</evidence>
<sequence>MLELSFDGRGFRQPVLGAIHLRIERGDRVCLLGPSGVGKTTLLNILAGLDPVVLPSAFTQGSDLRVGYLFQEPRLLPWRTLYQNLVLVGAKREEAARLLSQVGLTGYGNHYPDQLSLGMARRAALARCLAVAPDLLLLDEPFASLDAERAGELQALITGLLDQNPAMAMVCVTHDEADAASLAAQRWWLEGAPARLRVEGGGESAGRRSTAAGPDSQNAGPLWAEARGGEGA</sequence>
<dbReference type="InterPro" id="IPR017871">
    <property type="entry name" value="ABC_transporter-like_CS"/>
</dbReference>
<evidence type="ECO:0000256" key="4">
    <source>
        <dbReference type="ARBA" id="ARBA00022840"/>
    </source>
</evidence>
<protein>
    <submittedName>
        <fullName evidence="7">NitT/TauT family transport system ATP-binding protein</fullName>
    </submittedName>
</protein>
<dbReference type="PROSITE" id="PS50893">
    <property type="entry name" value="ABC_TRANSPORTER_2"/>
    <property type="match status" value="1"/>
</dbReference>
<dbReference type="Gene3D" id="3.40.50.300">
    <property type="entry name" value="P-loop containing nucleotide triphosphate hydrolases"/>
    <property type="match status" value="1"/>
</dbReference>
<dbReference type="OrthoDB" id="9802264at2"/>
<accession>A0A1I4SH84</accession>
<dbReference type="InterPro" id="IPR027417">
    <property type="entry name" value="P-loop_NTPase"/>
</dbReference>
<dbReference type="SUPFAM" id="SSF52540">
    <property type="entry name" value="P-loop containing nucleoside triphosphate hydrolases"/>
    <property type="match status" value="1"/>
</dbReference>
<comment type="similarity">
    <text evidence="1">Belongs to the ABC transporter superfamily.</text>
</comment>
<keyword evidence="8" id="KW-1185">Reference proteome</keyword>
<dbReference type="InterPro" id="IPR003439">
    <property type="entry name" value="ABC_transporter-like_ATP-bd"/>
</dbReference>
<keyword evidence="2" id="KW-0813">Transport</keyword>
<dbReference type="GO" id="GO:0005524">
    <property type="term" value="F:ATP binding"/>
    <property type="evidence" value="ECO:0007669"/>
    <property type="project" value="UniProtKB-KW"/>
</dbReference>
<keyword evidence="3" id="KW-0547">Nucleotide-binding</keyword>
<dbReference type="EMBL" id="FOUE01000005">
    <property type="protein sequence ID" value="SFM63663.1"/>
    <property type="molecule type" value="Genomic_DNA"/>
</dbReference>
<evidence type="ECO:0000313" key="7">
    <source>
        <dbReference type="EMBL" id="SFM63663.1"/>
    </source>
</evidence>
<dbReference type="STRING" id="488535.SAMN04487963_3212"/>
<dbReference type="Proteomes" id="UP000198519">
    <property type="component" value="Unassembled WGS sequence"/>
</dbReference>
<dbReference type="SMART" id="SM00382">
    <property type="entry name" value="AAA"/>
    <property type="match status" value="1"/>
</dbReference>
<dbReference type="PANTHER" id="PTHR42788">
    <property type="entry name" value="TAURINE IMPORT ATP-BINDING PROTEIN-RELATED"/>
    <property type="match status" value="1"/>
</dbReference>
<name>A0A1I4SH84_9GAMM</name>
<dbReference type="InterPro" id="IPR050166">
    <property type="entry name" value="ABC_transporter_ATP-bind"/>
</dbReference>
<evidence type="ECO:0000313" key="8">
    <source>
        <dbReference type="Proteomes" id="UP000198519"/>
    </source>
</evidence>
<dbReference type="RefSeq" id="WP_092025361.1">
    <property type="nucleotide sequence ID" value="NZ_FOUE01000005.1"/>
</dbReference>